<evidence type="ECO:0000256" key="1">
    <source>
        <dbReference type="SAM" id="MobiDB-lite"/>
    </source>
</evidence>
<evidence type="ECO:0000313" key="2">
    <source>
        <dbReference type="EMBL" id="WXB15388.1"/>
    </source>
</evidence>
<protein>
    <submittedName>
        <fullName evidence="2">ERF family protein</fullName>
    </submittedName>
</protein>
<dbReference type="InterPro" id="IPR007499">
    <property type="entry name" value="ERF_bacteria_virus"/>
</dbReference>
<accession>A0ABZ2LZV4</accession>
<gene>
    <name evidence="2" type="ORF">LZC94_47155</name>
</gene>
<feature type="compositionally biased region" description="Pro residues" evidence="1">
    <location>
        <begin position="145"/>
        <end position="166"/>
    </location>
</feature>
<keyword evidence="3" id="KW-1185">Reference proteome</keyword>
<proteinExistence type="predicted"/>
<organism evidence="2 3">
    <name type="scientific">Pendulispora albinea</name>
    <dbReference type="NCBI Taxonomy" id="2741071"/>
    <lineage>
        <taxon>Bacteria</taxon>
        <taxon>Pseudomonadati</taxon>
        <taxon>Myxococcota</taxon>
        <taxon>Myxococcia</taxon>
        <taxon>Myxococcales</taxon>
        <taxon>Sorangiineae</taxon>
        <taxon>Pendulisporaceae</taxon>
        <taxon>Pendulispora</taxon>
    </lineage>
</organism>
<reference evidence="2 3" key="1">
    <citation type="submission" date="2021-12" db="EMBL/GenBank/DDBJ databases">
        <title>Discovery of the Pendulisporaceae a myxobacterial family with distinct sporulation behavior and unique specialized metabolism.</title>
        <authorList>
            <person name="Garcia R."/>
            <person name="Popoff A."/>
            <person name="Bader C.D."/>
            <person name="Loehr J."/>
            <person name="Walesch S."/>
            <person name="Walt C."/>
            <person name="Boldt J."/>
            <person name="Bunk B."/>
            <person name="Haeckl F.J.F.P.J."/>
            <person name="Gunesch A.P."/>
            <person name="Birkelbach J."/>
            <person name="Nuebel U."/>
            <person name="Pietschmann T."/>
            <person name="Bach T."/>
            <person name="Mueller R."/>
        </authorList>
    </citation>
    <scope>NUCLEOTIDE SEQUENCE [LARGE SCALE GENOMIC DNA]</scope>
    <source>
        <strain evidence="2 3">MSr11954</strain>
    </source>
</reference>
<dbReference type="RefSeq" id="WP_394825014.1">
    <property type="nucleotide sequence ID" value="NZ_CP089984.1"/>
</dbReference>
<dbReference type="Proteomes" id="UP001370348">
    <property type="component" value="Chromosome"/>
</dbReference>
<dbReference type="Pfam" id="PF04404">
    <property type="entry name" value="ERF"/>
    <property type="match status" value="1"/>
</dbReference>
<evidence type="ECO:0000313" key="3">
    <source>
        <dbReference type="Proteomes" id="UP001370348"/>
    </source>
</evidence>
<name>A0ABZ2LZV4_9BACT</name>
<feature type="region of interest" description="Disordered" evidence="1">
    <location>
        <begin position="137"/>
        <end position="169"/>
    </location>
</feature>
<sequence>MNDTDTKNLYAALVKAQTAARAVGKNSTNKHHNYQYAAMEDLIAEGGRALSSAGLALFALGWGFVPPGVEGSHARVRIQYRLVHTSGESFNFAPVDVPSIPGNGRPEDKAEAAARTFALGYFLRDLLLIPRVDEQVDTRDDSQYQPPPPPKPGPAKVPASEPPPSPARESIAVVDAVEAAMRAAKTDPELVDASKPAKRAYEDKKISKAQYDALVAVFIECRKAIATAASEKAA</sequence>
<dbReference type="EMBL" id="CP089984">
    <property type="protein sequence ID" value="WXB15388.1"/>
    <property type="molecule type" value="Genomic_DNA"/>
</dbReference>